<evidence type="ECO:0000256" key="4">
    <source>
        <dbReference type="ARBA" id="ARBA00022884"/>
    </source>
</evidence>
<dbReference type="Pfam" id="PF00270">
    <property type="entry name" value="DEAD"/>
    <property type="match status" value="1"/>
</dbReference>
<accession>A0AAJ6CFM9</accession>
<dbReference type="GO" id="GO:0003724">
    <property type="term" value="F:RNA helicase activity"/>
    <property type="evidence" value="ECO:0007669"/>
    <property type="project" value="UniProtKB-EC"/>
</dbReference>
<proteinExistence type="inferred from homology"/>
<sequence>MWWRAESVRRGLLSPASVRSASRWVSTSARVLSSEARTTTIEALKGSIKGETYRALTVKPFQFTNLTEVQSRVLALLPDLGQAGLVDTALPMSDNEGRDLLVKARTGTGKTVAFLVPTIESRRAALDAAKKGEWTDSFKNYVRNTGKEHLLNETSPSAQKQLQELFQRQSVGVLILSPTRELATQIANEANKLLLHQRSLNVHLLVGGNDKRSQRDDWRRHSRDIVVATPGRLMDLMEDEMFRGPLTTTQALVLDEADMLLEMGFREDIQQIIRDLPSPEKRSTMLFSATINSNIEAIARATLHENHRFIDCVPAGEDSVHKHIPQFATSISDPRGLYPHLLNVIARDQLANNGKSKVMVFLSTTKQTRLAARILRDVRSVMPFEEATRVFEIHSDMPQMRRNKIAQSYRNCTDVPSILVTSDVSARGVDYPGVTEVVQVGVPSSPEIYVHRVGRTGRGNKDGRADLVLMDWEDAFVAWELKDIPLQRLSADDLANEVQDLALKVDADPTPPPRINRRAGREARAESLLKHRPITQRVDKEKITSALEHTYSMLEEETCYSVFTSLCGFYTARAQTLRLHKGDLIDHLSNLVKATSGLTERPKLSENMKRNLGVYDNTRGSRQGSQRSSHRFSPRQSSHSRRDWQNNQQSRRRAY</sequence>
<dbReference type="GO" id="GO:0016787">
    <property type="term" value="F:hydrolase activity"/>
    <property type="evidence" value="ECO:0007669"/>
    <property type="project" value="UniProtKB-KW"/>
</dbReference>
<evidence type="ECO:0000313" key="10">
    <source>
        <dbReference type="Proteomes" id="UP001219567"/>
    </source>
</evidence>
<dbReference type="InterPro" id="IPR011545">
    <property type="entry name" value="DEAD/DEAH_box_helicase_dom"/>
</dbReference>
<dbReference type="SMART" id="SM00490">
    <property type="entry name" value="HELICc"/>
    <property type="match status" value="1"/>
</dbReference>
<evidence type="ECO:0000256" key="1">
    <source>
        <dbReference type="ARBA" id="ARBA00022741"/>
    </source>
</evidence>
<dbReference type="SMART" id="SM00487">
    <property type="entry name" value="DEXDc"/>
    <property type="match status" value="1"/>
</dbReference>
<feature type="domain" description="Helicase ATP-binding" evidence="7">
    <location>
        <begin position="62"/>
        <end position="327"/>
    </location>
</feature>
<keyword evidence="3 5" id="KW-0067">ATP-binding</keyword>
<keyword evidence="2 5" id="KW-0378">Hydrolase</keyword>
<organism evidence="9 10">
    <name type="scientific">Malassezia yamatoensis</name>
    <dbReference type="NCBI Taxonomy" id="253288"/>
    <lineage>
        <taxon>Eukaryota</taxon>
        <taxon>Fungi</taxon>
        <taxon>Dikarya</taxon>
        <taxon>Basidiomycota</taxon>
        <taxon>Ustilaginomycotina</taxon>
        <taxon>Malasseziomycetes</taxon>
        <taxon>Malasseziales</taxon>
        <taxon>Malasseziaceae</taxon>
        <taxon>Malassezia</taxon>
    </lineage>
</organism>
<feature type="domain" description="Helicase C-terminal" evidence="8">
    <location>
        <begin position="376"/>
        <end position="460"/>
    </location>
</feature>
<keyword evidence="1 5" id="KW-0547">Nucleotide-binding</keyword>
<reference evidence="9 10" key="1">
    <citation type="submission" date="2023-03" db="EMBL/GenBank/DDBJ databases">
        <title>Mating type loci evolution in Malassezia.</title>
        <authorList>
            <person name="Coelho M.A."/>
        </authorList>
    </citation>
    <scope>NUCLEOTIDE SEQUENCE [LARGE SCALE GENOMIC DNA]</scope>
    <source>
        <strain evidence="9 10">CBS 9725</strain>
    </source>
</reference>
<name>A0AAJ6CFM9_9BASI</name>
<evidence type="ECO:0000256" key="2">
    <source>
        <dbReference type="ARBA" id="ARBA00022801"/>
    </source>
</evidence>
<comment type="catalytic activity">
    <reaction evidence="5">
        <text>ATP + H2O = ADP + phosphate + H(+)</text>
        <dbReference type="Rhea" id="RHEA:13065"/>
        <dbReference type="ChEBI" id="CHEBI:15377"/>
        <dbReference type="ChEBI" id="CHEBI:15378"/>
        <dbReference type="ChEBI" id="CHEBI:30616"/>
        <dbReference type="ChEBI" id="CHEBI:43474"/>
        <dbReference type="ChEBI" id="CHEBI:456216"/>
        <dbReference type="EC" id="3.6.4.13"/>
    </reaction>
</comment>
<keyword evidence="10" id="KW-1185">Reference proteome</keyword>
<comment type="function">
    <text evidence="5">RNA helicase.</text>
</comment>
<dbReference type="AlphaFoldDB" id="A0AAJ6CFM9"/>
<dbReference type="GO" id="GO:0005524">
    <property type="term" value="F:ATP binding"/>
    <property type="evidence" value="ECO:0007669"/>
    <property type="project" value="UniProtKB-UniRule"/>
</dbReference>
<evidence type="ECO:0000313" key="9">
    <source>
        <dbReference type="EMBL" id="WFC98457.1"/>
    </source>
</evidence>
<keyword evidence="4 5" id="KW-0694">RNA-binding</keyword>
<keyword evidence="5 9" id="KW-0347">Helicase</keyword>
<dbReference type="EMBL" id="CP119943">
    <property type="protein sequence ID" value="WFC98457.1"/>
    <property type="molecule type" value="Genomic_DNA"/>
</dbReference>
<dbReference type="InterPro" id="IPR014001">
    <property type="entry name" value="Helicase_ATP-bd"/>
</dbReference>
<evidence type="ECO:0000259" key="8">
    <source>
        <dbReference type="SMART" id="SM00490"/>
    </source>
</evidence>
<protein>
    <recommendedName>
        <fullName evidence="5">ATP-dependent RNA helicase</fullName>
        <ecNumber evidence="5">3.6.4.13</ecNumber>
    </recommendedName>
</protein>
<dbReference type="GO" id="GO:0003723">
    <property type="term" value="F:RNA binding"/>
    <property type="evidence" value="ECO:0007669"/>
    <property type="project" value="UniProtKB-UniRule"/>
</dbReference>
<comment type="domain">
    <text evidence="5">The Q motif is unique to and characteristic of the DEAD box family of RNA helicases and controls ATP binding and hydrolysis.</text>
</comment>
<dbReference type="Gene3D" id="3.40.50.300">
    <property type="entry name" value="P-loop containing nucleotide triphosphate hydrolases"/>
    <property type="match status" value="2"/>
</dbReference>
<comment type="similarity">
    <text evidence="5">Belongs to the DEAD box helicase family.</text>
</comment>
<feature type="region of interest" description="Disordered" evidence="6">
    <location>
        <begin position="505"/>
        <end position="525"/>
    </location>
</feature>
<dbReference type="InterPro" id="IPR027417">
    <property type="entry name" value="P-loop_NTPase"/>
</dbReference>
<dbReference type="SUPFAM" id="SSF52540">
    <property type="entry name" value="P-loop containing nucleoside triphosphate hydrolases"/>
    <property type="match status" value="1"/>
</dbReference>
<dbReference type="PANTHER" id="PTHR24031">
    <property type="entry name" value="RNA HELICASE"/>
    <property type="match status" value="1"/>
</dbReference>
<evidence type="ECO:0000256" key="3">
    <source>
        <dbReference type="ARBA" id="ARBA00022840"/>
    </source>
</evidence>
<dbReference type="CDD" id="cd18787">
    <property type="entry name" value="SF2_C_DEAD"/>
    <property type="match status" value="1"/>
</dbReference>
<dbReference type="EC" id="3.6.4.13" evidence="5"/>
<dbReference type="Proteomes" id="UP001219567">
    <property type="component" value="Chromosome 1"/>
</dbReference>
<evidence type="ECO:0000256" key="5">
    <source>
        <dbReference type="RuleBase" id="RU365068"/>
    </source>
</evidence>
<dbReference type="InterPro" id="IPR001650">
    <property type="entry name" value="Helicase_C-like"/>
</dbReference>
<gene>
    <name evidence="9" type="ORF">MYAM1_001185</name>
</gene>
<evidence type="ECO:0000256" key="6">
    <source>
        <dbReference type="SAM" id="MobiDB-lite"/>
    </source>
</evidence>
<dbReference type="Pfam" id="PF00271">
    <property type="entry name" value="Helicase_C"/>
    <property type="match status" value="1"/>
</dbReference>
<feature type="region of interest" description="Disordered" evidence="6">
    <location>
        <begin position="601"/>
        <end position="655"/>
    </location>
</feature>
<evidence type="ECO:0000259" key="7">
    <source>
        <dbReference type="SMART" id="SM00487"/>
    </source>
</evidence>